<reference evidence="1 2" key="1">
    <citation type="submission" date="2023-08" db="EMBL/GenBank/DDBJ databases">
        <authorList>
            <person name="Girao M."/>
            <person name="Carvalho M.F."/>
        </authorList>
    </citation>
    <scope>NUCLEOTIDE SEQUENCE [LARGE SCALE GENOMIC DNA]</scope>
    <source>
        <strain evidence="1 2">CT-R113</strain>
    </source>
</reference>
<gene>
    <name evidence="1" type="ORF">Q8791_29055</name>
</gene>
<dbReference type="RefSeq" id="WP_330095041.1">
    <property type="nucleotide sequence ID" value="NZ_JAUZMY010000045.1"/>
</dbReference>
<dbReference type="EMBL" id="JAUZMY010000045">
    <property type="protein sequence ID" value="MEE2041281.1"/>
    <property type="molecule type" value="Genomic_DNA"/>
</dbReference>
<comment type="caution">
    <text evidence="1">The sequence shown here is derived from an EMBL/GenBank/DDBJ whole genome shotgun (WGS) entry which is preliminary data.</text>
</comment>
<evidence type="ECO:0000313" key="1">
    <source>
        <dbReference type="EMBL" id="MEE2041281.1"/>
    </source>
</evidence>
<keyword evidence="2" id="KW-1185">Reference proteome</keyword>
<name>A0ABU7KGB6_9ACTN</name>
<dbReference type="Pfam" id="PF12691">
    <property type="entry name" value="Phage_tail_terminator_6"/>
    <property type="match status" value="1"/>
</dbReference>
<organism evidence="1 2">
    <name type="scientific">Nocardiopsis codii</name>
    <dbReference type="NCBI Taxonomy" id="3065942"/>
    <lineage>
        <taxon>Bacteria</taxon>
        <taxon>Bacillati</taxon>
        <taxon>Actinomycetota</taxon>
        <taxon>Actinomycetes</taxon>
        <taxon>Streptosporangiales</taxon>
        <taxon>Nocardiopsidaceae</taxon>
        <taxon>Nocardiopsis</taxon>
    </lineage>
</organism>
<dbReference type="InterPro" id="IPR024411">
    <property type="entry name" value="Tail_terminator_phage"/>
</dbReference>
<sequence>MPLLSGLAAYLALDELALGLSYRPDGSPYGPDEVGIALDVIPAGPDRAVMLTSYNQGPEPDSLQAGADEHRVQIRARGTADPAVSRALLRAIYDVLHGLDGVELPDGTHLVLAVAMQADATAVGIDGNRRHHHVQSYRLIIDAPTAHRQ</sequence>
<protein>
    <submittedName>
        <fullName evidence="1">Minor capsid protein</fullName>
    </submittedName>
</protein>
<accession>A0ABU7KGB6</accession>
<proteinExistence type="predicted"/>
<evidence type="ECO:0000313" key="2">
    <source>
        <dbReference type="Proteomes" id="UP001356095"/>
    </source>
</evidence>
<dbReference type="Proteomes" id="UP001356095">
    <property type="component" value="Unassembled WGS sequence"/>
</dbReference>